<evidence type="ECO:0000313" key="6">
    <source>
        <dbReference type="Proteomes" id="UP000278222"/>
    </source>
</evidence>
<feature type="domain" description="HTH tetR-type" evidence="4">
    <location>
        <begin position="26"/>
        <end position="85"/>
    </location>
</feature>
<comment type="caution">
    <text evidence="5">The sequence shown here is derived from an EMBL/GenBank/DDBJ whole genome shotgun (WGS) entry which is preliminary data.</text>
</comment>
<evidence type="ECO:0000256" key="1">
    <source>
        <dbReference type="ARBA" id="ARBA00023125"/>
    </source>
</evidence>
<dbReference type="GO" id="GO:0003700">
    <property type="term" value="F:DNA-binding transcription factor activity"/>
    <property type="evidence" value="ECO:0007669"/>
    <property type="project" value="TreeGrafter"/>
</dbReference>
<dbReference type="InterPro" id="IPR001647">
    <property type="entry name" value="HTH_TetR"/>
</dbReference>
<gene>
    <name evidence="5" type="ORF">EDC65_1414</name>
</gene>
<proteinExistence type="predicted"/>
<name>A0A3N1M7G9_9PROT</name>
<dbReference type="RefSeq" id="WP_170216386.1">
    <property type="nucleotide sequence ID" value="NZ_AP019700.1"/>
</dbReference>
<evidence type="ECO:0000256" key="2">
    <source>
        <dbReference type="PROSITE-ProRule" id="PRU00335"/>
    </source>
</evidence>
<accession>A0A3N1M7G9</accession>
<dbReference type="SUPFAM" id="SSF46689">
    <property type="entry name" value="Homeodomain-like"/>
    <property type="match status" value="1"/>
</dbReference>
<dbReference type="Proteomes" id="UP000278222">
    <property type="component" value="Unassembled WGS sequence"/>
</dbReference>
<dbReference type="PANTHER" id="PTHR30055:SF181">
    <property type="entry name" value="BLR6905 PROTEIN"/>
    <property type="match status" value="1"/>
</dbReference>
<reference evidence="5 6" key="1">
    <citation type="submission" date="2018-11" db="EMBL/GenBank/DDBJ databases">
        <title>Genomic Encyclopedia of Type Strains, Phase IV (KMG-IV): sequencing the most valuable type-strain genomes for metagenomic binning, comparative biology and taxonomic classification.</title>
        <authorList>
            <person name="Goeker M."/>
        </authorList>
    </citation>
    <scope>NUCLEOTIDE SEQUENCE [LARGE SCALE GENOMIC DNA]</scope>
    <source>
        <strain evidence="5 6">DSM 5900</strain>
    </source>
</reference>
<evidence type="ECO:0000256" key="3">
    <source>
        <dbReference type="SAM" id="MobiDB-lite"/>
    </source>
</evidence>
<dbReference type="AlphaFoldDB" id="A0A3N1M7G9"/>
<protein>
    <submittedName>
        <fullName evidence="5">TetR family transcriptional regulator</fullName>
    </submittedName>
</protein>
<evidence type="ECO:0000259" key="4">
    <source>
        <dbReference type="PROSITE" id="PS50977"/>
    </source>
</evidence>
<dbReference type="Gene3D" id="1.10.357.10">
    <property type="entry name" value="Tetracycline Repressor, domain 2"/>
    <property type="match status" value="1"/>
</dbReference>
<dbReference type="InterPro" id="IPR050109">
    <property type="entry name" value="HTH-type_TetR-like_transc_reg"/>
</dbReference>
<dbReference type="PROSITE" id="PS50977">
    <property type="entry name" value="HTH_TETR_2"/>
    <property type="match status" value="1"/>
</dbReference>
<dbReference type="InterPro" id="IPR009057">
    <property type="entry name" value="Homeodomain-like_sf"/>
</dbReference>
<keyword evidence="1 2" id="KW-0238">DNA-binding</keyword>
<sequence length="228" mass="26235">MAEKSRQAAKSGATAAPGARARLKQENREGLIVERAIRYFAKVGFHGNTRELARSIGISQPLLYHYFASKDALIEQIFDRIYASKWKPLWEDWLRDRTMPLSARLERFYADYTDTVLTDEWTRIFFFAALRDVNIHKRNTLIVRERIVHVLIREMRAEFEGEPRDRPITAIEEELGWDLHTGIFYLAIRQAILDTPSPLGRHPATKLKIAMFLAGARSVLAQEAQPAA</sequence>
<dbReference type="Pfam" id="PF00440">
    <property type="entry name" value="TetR_N"/>
    <property type="match status" value="1"/>
</dbReference>
<dbReference type="PRINTS" id="PR00455">
    <property type="entry name" value="HTHTETR"/>
</dbReference>
<evidence type="ECO:0000313" key="5">
    <source>
        <dbReference type="EMBL" id="ROP99630.1"/>
    </source>
</evidence>
<feature type="DNA-binding region" description="H-T-H motif" evidence="2">
    <location>
        <begin position="48"/>
        <end position="67"/>
    </location>
</feature>
<organism evidence="5 6">
    <name type="scientific">Stella humosa</name>
    <dbReference type="NCBI Taxonomy" id="94"/>
    <lineage>
        <taxon>Bacteria</taxon>
        <taxon>Pseudomonadati</taxon>
        <taxon>Pseudomonadota</taxon>
        <taxon>Alphaproteobacteria</taxon>
        <taxon>Rhodospirillales</taxon>
        <taxon>Stellaceae</taxon>
        <taxon>Stella</taxon>
    </lineage>
</organism>
<feature type="compositionally biased region" description="Low complexity" evidence="3">
    <location>
        <begin position="8"/>
        <end position="20"/>
    </location>
</feature>
<keyword evidence="6" id="KW-1185">Reference proteome</keyword>
<feature type="region of interest" description="Disordered" evidence="3">
    <location>
        <begin position="1"/>
        <end position="22"/>
    </location>
</feature>
<dbReference type="GO" id="GO:0000976">
    <property type="term" value="F:transcription cis-regulatory region binding"/>
    <property type="evidence" value="ECO:0007669"/>
    <property type="project" value="TreeGrafter"/>
</dbReference>
<dbReference type="PANTHER" id="PTHR30055">
    <property type="entry name" value="HTH-TYPE TRANSCRIPTIONAL REGULATOR RUTR"/>
    <property type="match status" value="1"/>
</dbReference>
<dbReference type="EMBL" id="RJKX01000013">
    <property type="protein sequence ID" value="ROP99630.1"/>
    <property type="molecule type" value="Genomic_DNA"/>
</dbReference>